<dbReference type="GO" id="GO:0031201">
    <property type="term" value="C:SNARE complex"/>
    <property type="evidence" value="ECO:0007669"/>
    <property type="project" value="TreeGrafter"/>
</dbReference>
<dbReference type="PANTHER" id="PTHR13050:SF7">
    <property type="entry name" value="VESICLE TRANSPORT PROTEIN USE1"/>
    <property type="match status" value="1"/>
</dbReference>
<keyword evidence="10 13" id="KW-0472">Membrane</keyword>
<dbReference type="GO" id="GO:0005484">
    <property type="term" value="F:SNAP receptor activity"/>
    <property type="evidence" value="ECO:0007669"/>
    <property type="project" value="TreeGrafter"/>
</dbReference>
<dbReference type="AlphaFoldDB" id="A0A8S3S6J3"/>
<evidence type="ECO:0000256" key="7">
    <source>
        <dbReference type="ARBA" id="ARBA00022892"/>
    </source>
</evidence>
<dbReference type="Pfam" id="PF09753">
    <property type="entry name" value="Use1"/>
    <property type="match status" value="1"/>
</dbReference>
<evidence type="ECO:0000256" key="12">
    <source>
        <dbReference type="SAM" id="Coils"/>
    </source>
</evidence>
<evidence type="ECO:0000256" key="3">
    <source>
        <dbReference type="ARBA" id="ARBA00015843"/>
    </source>
</evidence>
<accession>A0A8S3S6J3</accession>
<keyword evidence="6" id="KW-0256">Endoplasmic reticulum</keyword>
<name>A0A8S3S6J3_MYTED</name>
<reference evidence="14" key="1">
    <citation type="submission" date="2021-03" db="EMBL/GenBank/DDBJ databases">
        <authorList>
            <person name="Bekaert M."/>
        </authorList>
    </citation>
    <scope>NUCLEOTIDE SEQUENCE</scope>
</reference>
<evidence type="ECO:0000256" key="4">
    <source>
        <dbReference type="ARBA" id="ARBA00022448"/>
    </source>
</evidence>
<dbReference type="InterPro" id="IPR019150">
    <property type="entry name" value="Vesicle_transport_protein_Use1"/>
</dbReference>
<evidence type="ECO:0000256" key="2">
    <source>
        <dbReference type="ARBA" id="ARBA00007891"/>
    </source>
</evidence>
<dbReference type="PANTHER" id="PTHR13050">
    <property type="entry name" value="USE1-LIKE PROTEIN"/>
    <property type="match status" value="1"/>
</dbReference>
<evidence type="ECO:0000313" key="15">
    <source>
        <dbReference type="Proteomes" id="UP000683360"/>
    </source>
</evidence>
<dbReference type="CDD" id="cd15860">
    <property type="entry name" value="SNARE_USE1"/>
    <property type="match status" value="1"/>
</dbReference>
<evidence type="ECO:0000256" key="13">
    <source>
        <dbReference type="SAM" id="Phobius"/>
    </source>
</evidence>
<keyword evidence="12" id="KW-0175">Coiled coil</keyword>
<sequence length="249" mass="29165">MRCENMAKERSLWDWRIEKYVVALQDQLSQIKKSSMKPGQDMLNEYTRKVEFLKGLLQAEKMPTVTEKALAAEQLPNVAKSAKGHNSVSSAELQKKTVARHQKDLREELLGPETDKLDDSGLRQRNVKTDKDIDIVIQHQHQMHEKLAEEMLQLTRNLKESIRDSGQIVREDNKKLEESVKLTDGNYVKLKKESDRLEKHTQTCSWWIWIMLVIVTLTFLSMIMFMKLFSKNFDEGVHIVVIYIYLFKE</sequence>
<comment type="caution">
    <text evidence="14">The sequence shown here is derived from an EMBL/GenBank/DDBJ whole genome shotgun (WGS) entry which is preliminary data.</text>
</comment>
<evidence type="ECO:0000256" key="5">
    <source>
        <dbReference type="ARBA" id="ARBA00022692"/>
    </source>
</evidence>
<keyword evidence="4" id="KW-0813">Transport</keyword>
<dbReference type="GO" id="GO:0006890">
    <property type="term" value="P:retrograde vesicle-mediated transport, Golgi to endoplasmic reticulum"/>
    <property type="evidence" value="ECO:0007669"/>
    <property type="project" value="TreeGrafter"/>
</dbReference>
<evidence type="ECO:0000256" key="8">
    <source>
        <dbReference type="ARBA" id="ARBA00022927"/>
    </source>
</evidence>
<keyword evidence="5 13" id="KW-0812">Transmembrane</keyword>
<proteinExistence type="inferred from homology"/>
<evidence type="ECO:0000256" key="11">
    <source>
        <dbReference type="ARBA" id="ARBA00032711"/>
    </source>
</evidence>
<evidence type="ECO:0000313" key="14">
    <source>
        <dbReference type="EMBL" id="CAG2213959.1"/>
    </source>
</evidence>
<evidence type="ECO:0000256" key="1">
    <source>
        <dbReference type="ARBA" id="ARBA00004163"/>
    </source>
</evidence>
<comment type="subcellular location">
    <subcellularLocation>
        <location evidence="1">Endoplasmic reticulum membrane</location>
        <topology evidence="1">Single-pass type IV membrane protein</topology>
    </subcellularLocation>
</comment>
<dbReference type="Proteomes" id="UP000683360">
    <property type="component" value="Unassembled WGS sequence"/>
</dbReference>
<keyword evidence="9 13" id="KW-1133">Transmembrane helix</keyword>
<organism evidence="14 15">
    <name type="scientific">Mytilus edulis</name>
    <name type="common">Blue mussel</name>
    <dbReference type="NCBI Taxonomy" id="6550"/>
    <lineage>
        <taxon>Eukaryota</taxon>
        <taxon>Metazoa</taxon>
        <taxon>Spiralia</taxon>
        <taxon>Lophotrochozoa</taxon>
        <taxon>Mollusca</taxon>
        <taxon>Bivalvia</taxon>
        <taxon>Autobranchia</taxon>
        <taxon>Pteriomorphia</taxon>
        <taxon>Mytilida</taxon>
        <taxon>Mytiloidea</taxon>
        <taxon>Mytilidae</taxon>
        <taxon>Mytilinae</taxon>
        <taxon>Mytilus</taxon>
    </lineage>
</organism>
<protein>
    <recommendedName>
        <fullName evidence="3">Vesicle transport protein USE1</fullName>
    </recommendedName>
    <alternativeName>
        <fullName evidence="11">USE1-like protein</fullName>
    </alternativeName>
</protein>
<feature type="transmembrane region" description="Helical" evidence="13">
    <location>
        <begin position="206"/>
        <end position="225"/>
    </location>
</feature>
<evidence type="ECO:0000256" key="10">
    <source>
        <dbReference type="ARBA" id="ARBA00023136"/>
    </source>
</evidence>
<evidence type="ECO:0000256" key="6">
    <source>
        <dbReference type="ARBA" id="ARBA00022824"/>
    </source>
</evidence>
<dbReference type="GO" id="GO:0015031">
    <property type="term" value="P:protein transport"/>
    <property type="evidence" value="ECO:0007669"/>
    <property type="project" value="UniProtKB-KW"/>
</dbReference>
<gene>
    <name evidence="14" type="ORF">MEDL_27845</name>
</gene>
<dbReference type="OrthoDB" id="4506189at2759"/>
<feature type="coiled-coil region" evidence="12">
    <location>
        <begin position="144"/>
        <end position="193"/>
    </location>
</feature>
<comment type="similarity">
    <text evidence="2">Belongs to the USE1 family.</text>
</comment>
<keyword evidence="15" id="KW-1185">Reference proteome</keyword>
<evidence type="ECO:0000256" key="9">
    <source>
        <dbReference type="ARBA" id="ARBA00022989"/>
    </source>
</evidence>
<keyword evidence="8" id="KW-0653">Protein transport</keyword>
<dbReference type="EMBL" id="CAJPWZ010001396">
    <property type="protein sequence ID" value="CAG2213959.1"/>
    <property type="molecule type" value="Genomic_DNA"/>
</dbReference>
<dbReference type="GO" id="GO:0005789">
    <property type="term" value="C:endoplasmic reticulum membrane"/>
    <property type="evidence" value="ECO:0007669"/>
    <property type="project" value="UniProtKB-SubCell"/>
</dbReference>
<keyword evidence="7" id="KW-0931">ER-Golgi transport</keyword>